<keyword evidence="3 5" id="KW-0863">Zinc-finger</keyword>
<protein>
    <recommendedName>
        <fullName evidence="6">C2H2-type domain-containing protein</fullName>
    </recommendedName>
</protein>
<keyword evidence="8" id="KW-1185">Reference proteome</keyword>
<dbReference type="Pfam" id="PF00096">
    <property type="entry name" value="zf-C2H2"/>
    <property type="match status" value="2"/>
</dbReference>
<evidence type="ECO:0000256" key="4">
    <source>
        <dbReference type="ARBA" id="ARBA00022833"/>
    </source>
</evidence>
<dbReference type="InterPro" id="IPR036236">
    <property type="entry name" value="Znf_C2H2_sf"/>
</dbReference>
<keyword evidence="4" id="KW-0862">Zinc</keyword>
<evidence type="ECO:0000313" key="8">
    <source>
        <dbReference type="Proteomes" id="UP000694410"/>
    </source>
</evidence>
<evidence type="ECO:0000259" key="6">
    <source>
        <dbReference type="PROSITE" id="PS50157"/>
    </source>
</evidence>
<evidence type="ECO:0000313" key="7">
    <source>
        <dbReference type="Ensembl" id="ENSCCEP00000009746.1"/>
    </source>
</evidence>
<sequence>NLESSYKQSHKMGRKWGFRFSCGLCQATFKRKRDVRSHSVRKHEGRAKRPLCSVCGKMLSSRTALVLHMRTHTGEKPYECAVCRSRFAQPSQLKIHTRSDSSRAPCLPLRAGTPGYRVRWDP</sequence>
<dbReference type="PROSITE" id="PS50157">
    <property type="entry name" value="ZINC_FINGER_C2H2_2"/>
    <property type="match status" value="3"/>
</dbReference>
<keyword evidence="2" id="KW-0677">Repeat</keyword>
<dbReference type="PANTHER" id="PTHR24379">
    <property type="entry name" value="KRAB AND ZINC FINGER DOMAIN-CONTAINING"/>
    <property type="match status" value="1"/>
</dbReference>
<dbReference type="Gene3D" id="3.30.160.60">
    <property type="entry name" value="Classic Zinc Finger"/>
    <property type="match status" value="2"/>
</dbReference>
<dbReference type="Ensembl" id="ENSCCET00000015438.1">
    <property type="protein sequence ID" value="ENSCCEP00000009746.1"/>
    <property type="gene ID" value="ENSCCEG00000009860.1"/>
</dbReference>
<feature type="domain" description="C2H2-type" evidence="6">
    <location>
        <begin position="78"/>
        <end position="105"/>
    </location>
</feature>
<organism evidence="7 8">
    <name type="scientific">Cyanistes caeruleus</name>
    <name type="common">Eurasian blue tit</name>
    <name type="synonym">Parus caeruleus</name>
    <dbReference type="NCBI Taxonomy" id="156563"/>
    <lineage>
        <taxon>Eukaryota</taxon>
        <taxon>Metazoa</taxon>
        <taxon>Chordata</taxon>
        <taxon>Craniata</taxon>
        <taxon>Vertebrata</taxon>
        <taxon>Euteleostomi</taxon>
        <taxon>Archelosauria</taxon>
        <taxon>Archosauria</taxon>
        <taxon>Dinosauria</taxon>
        <taxon>Saurischia</taxon>
        <taxon>Theropoda</taxon>
        <taxon>Coelurosauria</taxon>
        <taxon>Aves</taxon>
        <taxon>Neognathae</taxon>
        <taxon>Neoaves</taxon>
        <taxon>Telluraves</taxon>
        <taxon>Australaves</taxon>
        <taxon>Passeriformes</taxon>
        <taxon>Paridae</taxon>
        <taxon>Cyanistes</taxon>
    </lineage>
</organism>
<dbReference type="InterPro" id="IPR013087">
    <property type="entry name" value="Znf_C2H2_type"/>
</dbReference>
<reference evidence="7" key="1">
    <citation type="submission" date="2025-08" db="UniProtKB">
        <authorList>
            <consortium name="Ensembl"/>
        </authorList>
    </citation>
    <scope>IDENTIFICATION</scope>
</reference>
<proteinExistence type="predicted"/>
<dbReference type="GO" id="GO:0008270">
    <property type="term" value="F:zinc ion binding"/>
    <property type="evidence" value="ECO:0007669"/>
    <property type="project" value="UniProtKB-KW"/>
</dbReference>
<dbReference type="Proteomes" id="UP000694410">
    <property type="component" value="Unplaced"/>
</dbReference>
<evidence type="ECO:0000256" key="1">
    <source>
        <dbReference type="ARBA" id="ARBA00022723"/>
    </source>
</evidence>
<keyword evidence="1" id="KW-0479">Metal-binding</keyword>
<dbReference type="AlphaFoldDB" id="A0A8C0UN05"/>
<evidence type="ECO:0000256" key="2">
    <source>
        <dbReference type="ARBA" id="ARBA00022737"/>
    </source>
</evidence>
<dbReference type="FunFam" id="3.30.160.60:FF:001818">
    <property type="entry name" value="GDNF-inducible zinc finger protein 1 isoform X1"/>
    <property type="match status" value="1"/>
</dbReference>
<name>A0A8C0UN05_CYACU</name>
<accession>A0A8C0UN05</accession>
<dbReference type="PROSITE" id="PS00028">
    <property type="entry name" value="ZINC_FINGER_C2H2_1"/>
    <property type="match status" value="2"/>
</dbReference>
<dbReference type="PANTHER" id="PTHR24379:SF121">
    <property type="entry name" value="C2H2-TYPE DOMAIN-CONTAINING PROTEIN"/>
    <property type="match status" value="1"/>
</dbReference>
<dbReference type="SUPFAM" id="SSF57667">
    <property type="entry name" value="beta-beta-alpha zinc fingers"/>
    <property type="match status" value="1"/>
</dbReference>
<dbReference type="SMART" id="SM00355">
    <property type="entry name" value="ZnF_C2H2"/>
    <property type="match status" value="3"/>
</dbReference>
<evidence type="ECO:0000256" key="3">
    <source>
        <dbReference type="ARBA" id="ARBA00022771"/>
    </source>
</evidence>
<feature type="domain" description="C2H2-type" evidence="6">
    <location>
        <begin position="50"/>
        <end position="77"/>
    </location>
</feature>
<evidence type="ECO:0000256" key="5">
    <source>
        <dbReference type="PROSITE-ProRule" id="PRU00042"/>
    </source>
</evidence>
<dbReference type="FunFam" id="3.30.160.60:FF:000624">
    <property type="entry name" value="zinc finger protein 697"/>
    <property type="match status" value="1"/>
</dbReference>
<feature type="domain" description="C2H2-type" evidence="6">
    <location>
        <begin position="20"/>
        <end position="48"/>
    </location>
</feature>
<reference evidence="7" key="2">
    <citation type="submission" date="2025-09" db="UniProtKB">
        <authorList>
            <consortium name="Ensembl"/>
        </authorList>
    </citation>
    <scope>IDENTIFICATION</scope>
</reference>